<evidence type="ECO:0000313" key="3">
    <source>
        <dbReference type="Proteomes" id="UP001151834"/>
    </source>
</evidence>
<dbReference type="Pfam" id="PF01418">
    <property type="entry name" value="HTH_6"/>
    <property type="match status" value="1"/>
</dbReference>
<sequence length="63" mass="7226">MDNTLYNILYKLSNELDTKDPESTNFILSAYLLKNFATISEVSIYDIAAECNVSRSTIRRFAK</sequence>
<evidence type="ECO:0000313" key="2">
    <source>
        <dbReference type="EMBL" id="MDF2312870.1"/>
    </source>
</evidence>
<dbReference type="Proteomes" id="UP001151834">
    <property type="component" value="Unassembled WGS sequence"/>
</dbReference>
<dbReference type="Gene3D" id="1.10.10.10">
    <property type="entry name" value="Winged helix-like DNA-binding domain superfamily/Winged helix DNA-binding domain"/>
    <property type="match status" value="1"/>
</dbReference>
<dbReference type="AlphaFoldDB" id="A0AAX6LEA4"/>
<reference evidence="2" key="2">
    <citation type="journal article" date="2023" name="Front Nutr">
        <title>Lactiplantibacillus pentosus P2020 protects the hyperuricemia and renal inflammation in mice.</title>
        <authorList>
            <person name="Wang Z."/>
            <person name="Song L."/>
            <person name="Li X."/>
            <person name="Xiao Y."/>
            <person name="Huang Y."/>
            <person name="Zhang Y."/>
            <person name="Li J."/>
            <person name="Li M."/>
            <person name="Ren Z."/>
        </authorList>
    </citation>
    <scope>NUCLEOTIDE SEQUENCE</scope>
    <source>
        <strain evidence="2">P2000</strain>
    </source>
</reference>
<reference evidence="2" key="1">
    <citation type="submission" date="2022-11" db="EMBL/GenBank/DDBJ databases">
        <authorList>
            <person name="Wang Z."/>
        </authorList>
    </citation>
    <scope>NUCLEOTIDE SEQUENCE</scope>
    <source>
        <strain evidence="2">P2000</strain>
    </source>
</reference>
<organism evidence="2 3">
    <name type="scientific">Lactiplantibacillus pentosus</name>
    <name type="common">Lactobacillus pentosus</name>
    <dbReference type="NCBI Taxonomy" id="1589"/>
    <lineage>
        <taxon>Bacteria</taxon>
        <taxon>Bacillati</taxon>
        <taxon>Bacillota</taxon>
        <taxon>Bacilli</taxon>
        <taxon>Lactobacillales</taxon>
        <taxon>Lactobacillaceae</taxon>
        <taxon>Lactiplantibacillus</taxon>
    </lineage>
</organism>
<comment type="caution">
    <text evidence="2">The sequence shown here is derived from an EMBL/GenBank/DDBJ whole genome shotgun (WGS) entry which is preliminary data.</text>
</comment>
<proteinExistence type="predicted"/>
<name>A0AAX6LEA4_LACPE</name>
<dbReference type="InterPro" id="IPR009057">
    <property type="entry name" value="Homeodomain-like_sf"/>
</dbReference>
<dbReference type="InterPro" id="IPR000281">
    <property type="entry name" value="HTH_RpiR"/>
</dbReference>
<feature type="domain" description="HTH rpiR-type" evidence="1">
    <location>
        <begin position="28"/>
        <end position="63"/>
    </location>
</feature>
<protein>
    <recommendedName>
        <fullName evidence="1">HTH rpiR-type domain-containing protein</fullName>
    </recommendedName>
</protein>
<gene>
    <name evidence="2" type="ORF">OOJ94_08575</name>
</gene>
<evidence type="ECO:0000259" key="1">
    <source>
        <dbReference type="Pfam" id="PF01418"/>
    </source>
</evidence>
<dbReference type="SUPFAM" id="SSF46689">
    <property type="entry name" value="Homeodomain-like"/>
    <property type="match status" value="1"/>
</dbReference>
<dbReference type="EMBL" id="JAPEQV010000008">
    <property type="protein sequence ID" value="MDF2312870.1"/>
    <property type="molecule type" value="Genomic_DNA"/>
</dbReference>
<accession>A0AAX6LEA4</accession>
<dbReference type="GO" id="GO:0003700">
    <property type="term" value="F:DNA-binding transcription factor activity"/>
    <property type="evidence" value="ECO:0007669"/>
    <property type="project" value="InterPro"/>
</dbReference>
<dbReference type="InterPro" id="IPR036388">
    <property type="entry name" value="WH-like_DNA-bd_sf"/>
</dbReference>
<dbReference type="RefSeq" id="WP_275875189.1">
    <property type="nucleotide sequence ID" value="NZ_JAPEQV010000008.1"/>
</dbReference>